<evidence type="ECO:0000313" key="5">
    <source>
        <dbReference type="Proteomes" id="UP000192284"/>
    </source>
</evidence>
<dbReference type="EMBL" id="MVHE01000020">
    <property type="protein sequence ID" value="ORA20827.1"/>
    <property type="molecule type" value="Genomic_DNA"/>
</dbReference>
<comment type="caution">
    <text evidence="4">The sequence shown here is derived from an EMBL/GenBank/DDBJ whole genome shotgun (WGS) entry which is preliminary data.</text>
</comment>
<dbReference type="CDD" id="cd04301">
    <property type="entry name" value="NAT_SF"/>
    <property type="match status" value="1"/>
</dbReference>
<dbReference type="Gene3D" id="3.40.630.30">
    <property type="match status" value="1"/>
</dbReference>
<evidence type="ECO:0000256" key="2">
    <source>
        <dbReference type="ARBA" id="ARBA00023315"/>
    </source>
</evidence>
<dbReference type="PROSITE" id="PS51186">
    <property type="entry name" value="GNAT"/>
    <property type="match status" value="1"/>
</dbReference>
<keyword evidence="1 4" id="KW-0808">Transferase</keyword>
<dbReference type="InterPro" id="IPR050832">
    <property type="entry name" value="Bact_Acetyltransf"/>
</dbReference>
<gene>
    <name evidence="4" type="ORF">BST12_14390</name>
</gene>
<organism evidence="4 5">
    <name type="scientific">Mycobacterium angelicum</name>
    <dbReference type="NCBI Taxonomy" id="470074"/>
    <lineage>
        <taxon>Bacteria</taxon>
        <taxon>Bacillati</taxon>
        <taxon>Actinomycetota</taxon>
        <taxon>Actinomycetes</taxon>
        <taxon>Mycobacteriales</taxon>
        <taxon>Mycobacteriaceae</taxon>
        <taxon>Mycobacterium</taxon>
    </lineage>
</organism>
<dbReference type="InterPro" id="IPR016181">
    <property type="entry name" value="Acyl_CoA_acyltransferase"/>
</dbReference>
<accession>A0A1W9ZSQ4</accession>
<dbReference type="PANTHER" id="PTHR43877">
    <property type="entry name" value="AMINOALKYLPHOSPHONATE N-ACETYLTRANSFERASE-RELATED-RELATED"/>
    <property type="match status" value="1"/>
</dbReference>
<proteinExistence type="predicted"/>
<dbReference type="InterPro" id="IPR000182">
    <property type="entry name" value="GNAT_dom"/>
</dbReference>
<dbReference type="Pfam" id="PF00583">
    <property type="entry name" value="Acetyltransf_1"/>
    <property type="match status" value="1"/>
</dbReference>
<keyword evidence="5" id="KW-1185">Reference proteome</keyword>
<reference evidence="4 5" key="1">
    <citation type="submission" date="2017-02" db="EMBL/GenBank/DDBJ databases">
        <title>The new phylogeny of genus Mycobacterium.</title>
        <authorList>
            <person name="Tortoli E."/>
            <person name="Trovato A."/>
            <person name="Cirillo D.M."/>
        </authorList>
    </citation>
    <scope>NUCLEOTIDE SEQUENCE [LARGE SCALE GENOMIC DNA]</scope>
    <source>
        <strain evidence="4 5">DSM 45057</strain>
    </source>
</reference>
<feature type="domain" description="N-acetyltransferase" evidence="3">
    <location>
        <begin position="4"/>
        <end position="170"/>
    </location>
</feature>
<dbReference type="AlphaFoldDB" id="A0A1W9ZSQ4"/>
<protein>
    <submittedName>
        <fullName evidence="4">GNAT family N-acetyltransferase</fullName>
    </submittedName>
</protein>
<dbReference type="GO" id="GO:0016747">
    <property type="term" value="F:acyltransferase activity, transferring groups other than amino-acyl groups"/>
    <property type="evidence" value="ECO:0007669"/>
    <property type="project" value="InterPro"/>
</dbReference>
<sequence>MSDLTVQLATTESVDAEELAAVAAQAFPLACPTSTTPENIAAFIDANLSAARFAEFLNDPRRAIVTARRDGRIVGYAMLVRDGSDDNAAELSKLYVLADFHGQGVATMLMDAALALGADWGLDHIWLGVNQENARAQRFYTKSGFTISGTRTFQLGDNLENDYVMVRKLDRP</sequence>
<evidence type="ECO:0000313" key="4">
    <source>
        <dbReference type="EMBL" id="ORA20827.1"/>
    </source>
</evidence>
<dbReference type="RefSeq" id="WP_245850305.1">
    <property type="nucleotide sequence ID" value="NZ_JACKTS010000031.1"/>
</dbReference>
<evidence type="ECO:0000259" key="3">
    <source>
        <dbReference type="PROSITE" id="PS51186"/>
    </source>
</evidence>
<dbReference type="SUPFAM" id="SSF55729">
    <property type="entry name" value="Acyl-CoA N-acyltransferases (Nat)"/>
    <property type="match status" value="1"/>
</dbReference>
<dbReference type="Proteomes" id="UP000192284">
    <property type="component" value="Unassembled WGS sequence"/>
</dbReference>
<keyword evidence="2" id="KW-0012">Acyltransferase</keyword>
<evidence type="ECO:0000256" key="1">
    <source>
        <dbReference type="ARBA" id="ARBA00022679"/>
    </source>
</evidence>
<name>A0A1W9ZSQ4_MYCAN</name>